<reference evidence="2" key="1">
    <citation type="submission" date="2022-07" db="EMBL/GenBank/DDBJ databases">
        <title>Genome Sequence of Agrocybe chaxingu.</title>
        <authorList>
            <person name="Buettner E."/>
        </authorList>
    </citation>
    <scope>NUCLEOTIDE SEQUENCE</scope>
    <source>
        <strain evidence="2">MP-N11</strain>
    </source>
</reference>
<evidence type="ECO:0000313" key="3">
    <source>
        <dbReference type="Proteomes" id="UP001148786"/>
    </source>
</evidence>
<comment type="caution">
    <text evidence="2">The sequence shown here is derived from an EMBL/GenBank/DDBJ whole genome shotgun (WGS) entry which is preliminary data.</text>
</comment>
<feature type="compositionally biased region" description="Pro residues" evidence="1">
    <location>
        <begin position="79"/>
        <end position="91"/>
    </location>
</feature>
<dbReference type="AlphaFoldDB" id="A0A9W8JXB4"/>
<evidence type="ECO:0000256" key="1">
    <source>
        <dbReference type="SAM" id="MobiDB-lite"/>
    </source>
</evidence>
<name>A0A9W8JXB4_9AGAR</name>
<feature type="region of interest" description="Disordered" evidence="1">
    <location>
        <begin position="1"/>
        <end position="31"/>
    </location>
</feature>
<sequence>MRTTTIFPPTISPSSTITTNSTSPFSISAPTLRTTTTSTLPLFVLPPPPPTGPDTSTALPSVAPIPTKWPSIPPGLISPGPPNVARPVPLI</sequence>
<dbReference type="EMBL" id="JANKHO010001172">
    <property type="protein sequence ID" value="KAJ3503210.1"/>
    <property type="molecule type" value="Genomic_DNA"/>
</dbReference>
<feature type="region of interest" description="Disordered" evidence="1">
    <location>
        <begin position="72"/>
        <end position="91"/>
    </location>
</feature>
<keyword evidence="3" id="KW-1185">Reference proteome</keyword>
<evidence type="ECO:0000313" key="2">
    <source>
        <dbReference type="EMBL" id="KAJ3503210.1"/>
    </source>
</evidence>
<protein>
    <submittedName>
        <fullName evidence="2">Uncharacterized protein</fullName>
    </submittedName>
</protein>
<proteinExistence type="predicted"/>
<gene>
    <name evidence="2" type="ORF">NLJ89_g8537</name>
</gene>
<accession>A0A9W8JXB4</accession>
<organism evidence="2 3">
    <name type="scientific">Agrocybe chaxingu</name>
    <dbReference type="NCBI Taxonomy" id="84603"/>
    <lineage>
        <taxon>Eukaryota</taxon>
        <taxon>Fungi</taxon>
        <taxon>Dikarya</taxon>
        <taxon>Basidiomycota</taxon>
        <taxon>Agaricomycotina</taxon>
        <taxon>Agaricomycetes</taxon>
        <taxon>Agaricomycetidae</taxon>
        <taxon>Agaricales</taxon>
        <taxon>Agaricineae</taxon>
        <taxon>Strophariaceae</taxon>
        <taxon>Agrocybe</taxon>
    </lineage>
</organism>
<dbReference type="Proteomes" id="UP001148786">
    <property type="component" value="Unassembled WGS sequence"/>
</dbReference>